<evidence type="ECO:0000313" key="2">
    <source>
        <dbReference type="Proteomes" id="UP001596328"/>
    </source>
</evidence>
<comment type="caution">
    <text evidence="1">The sequence shown here is derived from an EMBL/GenBank/DDBJ whole genome shotgun (WGS) entry which is preliminary data.</text>
</comment>
<dbReference type="Proteomes" id="UP001596328">
    <property type="component" value="Unassembled WGS sequence"/>
</dbReference>
<accession>A0ABD5RW57</accession>
<proteinExistence type="predicted"/>
<protein>
    <submittedName>
        <fullName evidence="1">Uncharacterized protein</fullName>
    </submittedName>
</protein>
<reference evidence="1 2" key="1">
    <citation type="journal article" date="2019" name="Int. J. Syst. Evol. Microbiol.">
        <title>The Global Catalogue of Microorganisms (GCM) 10K type strain sequencing project: providing services to taxonomists for standard genome sequencing and annotation.</title>
        <authorList>
            <consortium name="The Broad Institute Genomics Platform"/>
            <consortium name="The Broad Institute Genome Sequencing Center for Infectious Disease"/>
            <person name="Wu L."/>
            <person name="Ma J."/>
        </authorList>
    </citation>
    <scope>NUCLEOTIDE SEQUENCE [LARGE SCALE GENOMIC DNA]</scope>
    <source>
        <strain evidence="1 2">NBRC 111368</strain>
    </source>
</reference>
<evidence type="ECO:0000313" key="1">
    <source>
        <dbReference type="EMBL" id="MFC6723466.1"/>
    </source>
</evidence>
<dbReference type="AlphaFoldDB" id="A0ABD5RW57"/>
<name>A0ABD5RW57_9EURY</name>
<dbReference type="EMBL" id="JBHSWU010000019">
    <property type="protein sequence ID" value="MFC6723466.1"/>
    <property type="molecule type" value="Genomic_DNA"/>
</dbReference>
<keyword evidence="2" id="KW-1185">Reference proteome</keyword>
<organism evidence="1 2">
    <name type="scientific">Halobium palmae</name>
    <dbReference type="NCBI Taxonomy" id="1776492"/>
    <lineage>
        <taxon>Archaea</taxon>
        <taxon>Methanobacteriati</taxon>
        <taxon>Methanobacteriota</taxon>
        <taxon>Stenosarchaea group</taxon>
        <taxon>Halobacteria</taxon>
        <taxon>Halobacteriales</taxon>
        <taxon>Haloferacaceae</taxon>
        <taxon>Halobium</taxon>
    </lineage>
</organism>
<sequence>MPQPNFHFGEVRNGIPEGIELSNLESENEHNHFPEELAEERGDNVLRRGSRFPYHEDGTDEDYEEYFYYRYTSEVVQSGVRLNDEGEDDEFNTLARDTMEFILLGDGRFIYESSTDIGPGNALEVLFGEIPDYESDMSITTSILRDYYDDHDQIGEVTVGGIDATGVGSSGTDLRRAVVEAGRISDKITFNTGTDREANLKESTLIDEFVSLGEVSQITVTNSGENNKELSDNNWVSFYYPEALEPRARSRLIYKRVKPILDVVNPV</sequence>
<gene>
    <name evidence="1" type="ORF">ACFQE1_03490</name>
</gene>